<gene>
    <name evidence="2" type="ORF">SAMN02745194_03354</name>
</gene>
<reference evidence="2 3" key="1">
    <citation type="submission" date="2016-11" db="EMBL/GenBank/DDBJ databases">
        <authorList>
            <person name="Jaros S."/>
            <person name="Januszkiewicz K."/>
            <person name="Wedrychowicz H."/>
        </authorList>
    </citation>
    <scope>NUCLEOTIDE SEQUENCE [LARGE SCALE GENOMIC DNA]</scope>
    <source>
        <strain evidence="2 3">DSM 14916</strain>
    </source>
</reference>
<feature type="region of interest" description="Disordered" evidence="1">
    <location>
        <begin position="349"/>
        <end position="372"/>
    </location>
</feature>
<dbReference type="EMBL" id="FQZF01000020">
    <property type="protein sequence ID" value="SHJ78271.1"/>
    <property type="molecule type" value="Genomic_DNA"/>
</dbReference>
<dbReference type="AlphaFoldDB" id="A0A1M6M4A7"/>
<evidence type="ECO:0000256" key="1">
    <source>
        <dbReference type="SAM" id="MobiDB-lite"/>
    </source>
</evidence>
<evidence type="ECO:0000313" key="3">
    <source>
        <dbReference type="Proteomes" id="UP000184387"/>
    </source>
</evidence>
<dbReference type="RefSeq" id="WP_073136766.1">
    <property type="nucleotide sequence ID" value="NZ_FQZF01000020.1"/>
</dbReference>
<proteinExistence type="predicted"/>
<organism evidence="2 3">
    <name type="scientific">Muricoccus roseus</name>
    <dbReference type="NCBI Taxonomy" id="198092"/>
    <lineage>
        <taxon>Bacteria</taxon>
        <taxon>Pseudomonadati</taxon>
        <taxon>Pseudomonadota</taxon>
        <taxon>Alphaproteobacteria</taxon>
        <taxon>Acetobacterales</taxon>
        <taxon>Roseomonadaceae</taxon>
        <taxon>Muricoccus</taxon>
    </lineage>
</organism>
<name>A0A1M6M4A7_9PROT</name>
<dbReference type="OrthoDB" id="9460566at2"/>
<sequence length="383" mass="42121">MRLILTGADLLGDTLRLGLRIEPLHPGLPPDAVLAHLHWNRPDAPWPPTPLPLRALRPAEGGFRALLPLPPPDRSLHGVSVVPARPGDVLEEDDGTASRLARLFPRTDEEYVALFQSETRRWGHRKTRFFLAAQIARFFPGAPEHRIGAALVMGYKAAEIGERDVLLAALEVNGAALGWLAPLGLDWHPRRNREHLEISLLTVRWHLQLALGDEPATRATLRSLLERCQARASYWTLAYSACKSLVLGGWLEWRHGESGRARESWERCVAIFKTAVQEADPARAVLFKELSVSHEAAHFAGLCLRALARPRHHPMPPLEQILDVATRVPPPSRAPMAAAILAVHASSRADGQIQAPRPREALPPGPRVRPAGDAMIAVAPQAV</sequence>
<dbReference type="Proteomes" id="UP000184387">
    <property type="component" value="Unassembled WGS sequence"/>
</dbReference>
<accession>A0A1M6M4A7</accession>
<keyword evidence="3" id="KW-1185">Reference proteome</keyword>
<protein>
    <submittedName>
        <fullName evidence="2">Uncharacterized protein</fullName>
    </submittedName>
</protein>
<evidence type="ECO:0000313" key="2">
    <source>
        <dbReference type="EMBL" id="SHJ78271.1"/>
    </source>
</evidence>